<feature type="region of interest" description="Disordered" evidence="5">
    <location>
        <begin position="464"/>
        <end position="531"/>
    </location>
</feature>
<evidence type="ECO:0000313" key="9">
    <source>
        <dbReference type="Proteomes" id="UP000054399"/>
    </source>
</evidence>
<reference evidence="9" key="1">
    <citation type="submission" date="2015-01" db="EMBL/GenBank/DDBJ databases">
        <title>The Genome Sequence of Cryptococcus gattii MMRL2647.</title>
        <authorList>
            <consortium name="The Broad Institute Genomics Platform"/>
            <person name="Cuomo C."/>
            <person name="Litvintseva A."/>
            <person name="Chen Y."/>
            <person name="Heitman J."/>
            <person name="Sun S."/>
            <person name="Springer D."/>
            <person name="Dromer F."/>
            <person name="Young S."/>
            <person name="Zeng Q."/>
            <person name="Gargeya S."/>
            <person name="Abouelleil A."/>
            <person name="Alvarado L."/>
            <person name="Chapman S.B."/>
            <person name="Gainer-Dewar J."/>
            <person name="Goldberg J."/>
            <person name="Griggs A."/>
            <person name="Gujja S."/>
            <person name="Hansen M."/>
            <person name="Howarth C."/>
            <person name="Imamovic A."/>
            <person name="Larimer J."/>
            <person name="Murphy C."/>
            <person name="Naylor J."/>
            <person name="Pearson M."/>
            <person name="Priest M."/>
            <person name="Roberts A."/>
            <person name="Saif S."/>
            <person name="Shea T."/>
            <person name="Sykes S."/>
            <person name="Wortman J."/>
            <person name="Nusbaum C."/>
            <person name="Birren B."/>
        </authorList>
    </citation>
    <scope>NUCLEOTIDE SEQUENCE [LARGE SCALE GENOMIC DNA]</scope>
    <source>
        <strain evidence="9">IND107</strain>
    </source>
</reference>
<dbReference type="InterPro" id="IPR040454">
    <property type="entry name" value="TF_IIIC_Tfc1/Sfc1"/>
</dbReference>
<dbReference type="PANTHER" id="PTHR13230:SF5">
    <property type="entry name" value="GENERAL TRANSCRIPTION FACTOR 3C POLYPEPTIDE 5"/>
    <property type="match status" value="1"/>
</dbReference>
<evidence type="ECO:0000256" key="1">
    <source>
        <dbReference type="ARBA" id="ARBA00004123"/>
    </source>
</evidence>
<feature type="compositionally biased region" description="Basic and acidic residues" evidence="5">
    <location>
        <begin position="464"/>
        <end position="473"/>
    </location>
</feature>
<comment type="subcellular location">
    <subcellularLocation>
        <location evidence="1">Nucleus</location>
    </subcellularLocation>
</comment>
<evidence type="ECO:0000259" key="6">
    <source>
        <dbReference type="Pfam" id="PF09734"/>
    </source>
</evidence>
<name>A0ABR3C056_9TREE</name>
<protein>
    <recommendedName>
        <fullName evidence="10">Transcription factor IIIC subunit 5 HTH domain-containing protein</fullName>
    </recommendedName>
</protein>
<evidence type="ECO:0000256" key="3">
    <source>
        <dbReference type="ARBA" id="ARBA00023163"/>
    </source>
</evidence>
<evidence type="ECO:0008006" key="10">
    <source>
        <dbReference type="Google" id="ProtNLM"/>
    </source>
</evidence>
<evidence type="ECO:0000256" key="5">
    <source>
        <dbReference type="SAM" id="MobiDB-lite"/>
    </source>
</evidence>
<keyword evidence="3" id="KW-0804">Transcription</keyword>
<dbReference type="EMBL" id="ATAM02000002">
    <property type="protein sequence ID" value="KAL0254021.1"/>
    <property type="molecule type" value="Genomic_DNA"/>
</dbReference>
<feature type="compositionally biased region" description="Basic and acidic residues" evidence="5">
    <location>
        <begin position="522"/>
        <end position="531"/>
    </location>
</feature>
<keyword evidence="2" id="KW-0238">DNA-binding</keyword>
<feature type="compositionally biased region" description="Acidic residues" evidence="5">
    <location>
        <begin position="495"/>
        <end position="521"/>
    </location>
</feature>
<reference evidence="8 9" key="2">
    <citation type="submission" date="2024-01" db="EMBL/GenBank/DDBJ databases">
        <title>Comparative genomics of Cryptococcus and Kwoniella reveals pathogenesis evolution and contrasting modes of karyotype evolution via chromosome fusion or intercentromeric recombination.</title>
        <authorList>
            <person name="Coelho M.A."/>
            <person name="David-Palma M."/>
            <person name="Shea T."/>
            <person name="Bowers K."/>
            <person name="Mcginley-Smith S."/>
            <person name="Mohammad A.W."/>
            <person name="Gnirke A."/>
            <person name="Yurkov A.M."/>
            <person name="Nowrousian M."/>
            <person name="Sun S."/>
            <person name="Cuomo C.A."/>
            <person name="Heitman J."/>
        </authorList>
    </citation>
    <scope>NUCLEOTIDE SEQUENCE [LARGE SCALE GENOMIC DNA]</scope>
    <source>
        <strain evidence="8 9">IND107</strain>
    </source>
</reference>
<feature type="domain" description="Transcription factor IIIC subunit Tfc1/Sfc1 triple barrel" evidence="7">
    <location>
        <begin position="14"/>
        <end position="116"/>
    </location>
</feature>
<dbReference type="RefSeq" id="XP_066616242.1">
    <property type="nucleotide sequence ID" value="XM_066755956.1"/>
</dbReference>
<keyword evidence="4" id="KW-0539">Nucleus</keyword>
<gene>
    <name evidence="8" type="ORF">I308_101400</name>
</gene>
<feature type="domain" description="Transcription factor IIIC subunit 5 HTH" evidence="6">
    <location>
        <begin position="172"/>
        <end position="327"/>
    </location>
</feature>
<keyword evidence="9" id="KW-1185">Reference proteome</keyword>
<organism evidence="8 9">
    <name type="scientific">Cryptococcus tetragattii IND107</name>
    <dbReference type="NCBI Taxonomy" id="1296105"/>
    <lineage>
        <taxon>Eukaryota</taxon>
        <taxon>Fungi</taxon>
        <taxon>Dikarya</taxon>
        <taxon>Basidiomycota</taxon>
        <taxon>Agaricomycotina</taxon>
        <taxon>Tremellomycetes</taxon>
        <taxon>Tremellales</taxon>
        <taxon>Cryptococcaceae</taxon>
        <taxon>Cryptococcus</taxon>
        <taxon>Cryptococcus gattii species complex</taxon>
    </lineage>
</organism>
<dbReference type="Pfam" id="PF09734">
    <property type="entry name" value="Tau95"/>
    <property type="match status" value="1"/>
</dbReference>
<dbReference type="PANTHER" id="PTHR13230">
    <property type="entry name" value="GENERAL TRANSCRIPTION FACTOR IIIC, POLYPEPTIDE 5"/>
    <property type="match status" value="1"/>
</dbReference>
<evidence type="ECO:0000256" key="4">
    <source>
        <dbReference type="ARBA" id="ARBA00023242"/>
    </source>
</evidence>
<comment type="caution">
    <text evidence="8">The sequence shown here is derived from an EMBL/GenBank/DDBJ whole genome shotgun (WGS) entry which is preliminary data.</text>
</comment>
<dbReference type="GeneID" id="91988258"/>
<dbReference type="Gene3D" id="3.30.200.160">
    <property type="entry name" value="TFIIIC, subcomplex tauA, subunit Sfc1, barrel domain"/>
    <property type="match status" value="1"/>
</dbReference>
<dbReference type="InterPro" id="IPR041499">
    <property type="entry name" value="Tfc1/Sfc1_N"/>
</dbReference>
<evidence type="ECO:0000259" key="7">
    <source>
        <dbReference type="Pfam" id="PF17682"/>
    </source>
</evidence>
<feature type="compositionally biased region" description="Low complexity" evidence="5">
    <location>
        <begin position="474"/>
        <end position="488"/>
    </location>
</feature>
<dbReference type="Pfam" id="PF17682">
    <property type="entry name" value="Tau95_N"/>
    <property type="match status" value="1"/>
</dbReference>
<proteinExistence type="predicted"/>
<dbReference type="InterPro" id="IPR042536">
    <property type="entry name" value="TFIIIC_tauA_Sfc1"/>
</dbReference>
<dbReference type="Proteomes" id="UP000054399">
    <property type="component" value="Unassembled WGS sequence"/>
</dbReference>
<sequence length="531" mass="59598">MSPPAPLPKQPYTAIEYPGPVSQPAAILAYAPQDDINACFNAPPAHPAGLQLRFRGDAPGPPLRGHSVPSQKLLMKIVKRRRKTAATDAEQGVFRAEMVGTVNHTVRFVSMADYQWTPDPKGPTASLIDSLKALDYNAILSYSFPPLAEEYIEPRSDATDQPRFRSKLDLQPLPIFSTRNLPPVYNFKMPPQAVPVDVPHPITGRIRTRYANNTREHGLAPHIIQHDHTLGDVPREPNVIVQGKMSRLNQDLLQKLRQAFEKRPVWVKQSLLAQFSEEEQGEMKREKAYFPSVAYVINTGVYSKCLVKYGYDPRLDIESRKLQHIFFYAHKKTVKNPMNTHPENDEEADRREGWWEEEQARLIAEGKRPPIDPTKANIFDGQYLHKAKADYQLCDITDPFIMRYIDDTSHLSTTCTLKSGWYTFPWISLIKALVRAKYMYMLETGLPAPDAICNTVIEEYGKGKMDGGGEPGRRGANARGGAAAAGRGNSRLMEEQEDSVDSGEGEAEGEGEEDNEDEGDRDEGLDNQDKA</sequence>
<evidence type="ECO:0000313" key="8">
    <source>
        <dbReference type="EMBL" id="KAL0254021.1"/>
    </source>
</evidence>
<accession>A0ABR3C056</accession>
<evidence type="ECO:0000256" key="2">
    <source>
        <dbReference type="ARBA" id="ARBA00023125"/>
    </source>
</evidence>
<dbReference type="InterPro" id="IPR019136">
    <property type="entry name" value="TF_IIIC_su-5_HTH"/>
</dbReference>